<comment type="caution">
    <text evidence="2">The sequence shown here is derived from an EMBL/GenBank/DDBJ whole genome shotgun (WGS) entry which is preliminary data.</text>
</comment>
<protein>
    <submittedName>
        <fullName evidence="2">Uncharacterized protein</fullName>
    </submittedName>
</protein>
<reference evidence="2" key="1">
    <citation type="journal article" date="2022" name="Proc. Natl. Acad. Sci. U.S.A.">
        <title>Life cycle and functional genomics of the unicellular red alga Galdieria for elucidating algal and plant evolution and industrial use.</title>
        <authorList>
            <person name="Hirooka S."/>
            <person name="Itabashi T."/>
            <person name="Ichinose T.M."/>
            <person name="Onuma R."/>
            <person name="Fujiwara T."/>
            <person name="Yamashita S."/>
            <person name="Jong L.W."/>
            <person name="Tomita R."/>
            <person name="Iwane A.H."/>
            <person name="Miyagishima S.Y."/>
        </authorList>
    </citation>
    <scope>NUCLEOTIDE SEQUENCE</scope>
    <source>
        <strain evidence="2">NBRC 102759</strain>
    </source>
</reference>
<name>A0A9C7UR37_9RHOD</name>
<keyword evidence="3" id="KW-1185">Reference proteome</keyword>
<dbReference type="OrthoDB" id="8864at2759"/>
<organism evidence="2 3">
    <name type="scientific">Galdieria partita</name>
    <dbReference type="NCBI Taxonomy" id="83374"/>
    <lineage>
        <taxon>Eukaryota</taxon>
        <taxon>Rhodophyta</taxon>
        <taxon>Bangiophyceae</taxon>
        <taxon>Galdieriales</taxon>
        <taxon>Galdieriaceae</taxon>
        <taxon>Galdieria</taxon>
    </lineage>
</organism>
<dbReference type="AlphaFoldDB" id="A0A9C7UR37"/>
<feature type="compositionally biased region" description="Polar residues" evidence="1">
    <location>
        <begin position="11"/>
        <end position="20"/>
    </location>
</feature>
<sequence length="153" mass="17495">MQFQTSDEHPNSSQGNCFLPTTLSGESAASSETCLEQGLFGRNSRLIPHSPRLFRFWRSGYTSRHELLFFPNDELDESCEDEGSCDWEEESQVETWGEATQIVKEVDRVSVSQDDIHIEECESHLLDRRHSSNEESCLIPEESFCVSNKLTTE</sequence>
<proteinExistence type="predicted"/>
<evidence type="ECO:0000313" key="2">
    <source>
        <dbReference type="EMBL" id="GJQ12533.1"/>
    </source>
</evidence>
<reference evidence="2" key="2">
    <citation type="submission" date="2022-01" db="EMBL/GenBank/DDBJ databases">
        <authorList>
            <person name="Hirooka S."/>
            <person name="Miyagishima S.Y."/>
        </authorList>
    </citation>
    <scope>NUCLEOTIDE SEQUENCE</scope>
    <source>
        <strain evidence="2">NBRC 102759</strain>
    </source>
</reference>
<dbReference type="Proteomes" id="UP001061958">
    <property type="component" value="Unassembled WGS sequence"/>
</dbReference>
<feature type="compositionally biased region" description="Basic and acidic residues" evidence="1">
    <location>
        <begin position="1"/>
        <end position="10"/>
    </location>
</feature>
<evidence type="ECO:0000313" key="3">
    <source>
        <dbReference type="Proteomes" id="UP001061958"/>
    </source>
</evidence>
<gene>
    <name evidence="2" type="ORF">GpartN1_g4324.t1</name>
</gene>
<dbReference type="EMBL" id="BQMJ01000034">
    <property type="protein sequence ID" value="GJQ12533.1"/>
    <property type="molecule type" value="Genomic_DNA"/>
</dbReference>
<evidence type="ECO:0000256" key="1">
    <source>
        <dbReference type="SAM" id="MobiDB-lite"/>
    </source>
</evidence>
<feature type="region of interest" description="Disordered" evidence="1">
    <location>
        <begin position="1"/>
        <end position="20"/>
    </location>
</feature>
<accession>A0A9C7UR37</accession>